<feature type="coiled-coil region" evidence="1">
    <location>
        <begin position="51"/>
        <end position="92"/>
    </location>
</feature>
<dbReference type="AlphaFoldDB" id="M1MSG8"/>
<sequence length="137" mass="16172">MNYTLDRIRRYKEILADIGYIDIRVQELEEEILGVSGQGMGEKTGKTNKFTSSVEQQAEILMEKKEELYREKAAKKRELQRIDNAITILTEEEKEIISVVHIEHRKYYVVQDKLNLSYQRIKQLEKQAAGKMEKYIC</sequence>
<dbReference type="InterPro" id="IPR013324">
    <property type="entry name" value="RNA_pol_sigma_r3/r4-like"/>
</dbReference>
<dbReference type="KEGG" id="csr:Cspa_c07500"/>
<evidence type="ECO:0000256" key="1">
    <source>
        <dbReference type="SAM" id="Coils"/>
    </source>
</evidence>
<keyword evidence="1" id="KW-0175">Coiled coil</keyword>
<proteinExistence type="predicted"/>
<dbReference type="RefSeq" id="WP_015390853.1">
    <property type="nucleotide sequence ID" value="NC_020291.1"/>
</dbReference>
<dbReference type="OrthoDB" id="1905863at2"/>
<keyword evidence="3" id="KW-1185">Reference proteome</keyword>
<organism evidence="2 3">
    <name type="scientific">Clostridium saccharoperbutylacetonicum N1-4(HMT)</name>
    <dbReference type="NCBI Taxonomy" id="931276"/>
    <lineage>
        <taxon>Bacteria</taxon>
        <taxon>Bacillati</taxon>
        <taxon>Bacillota</taxon>
        <taxon>Clostridia</taxon>
        <taxon>Eubacteriales</taxon>
        <taxon>Clostridiaceae</taxon>
        <taxon>Clostridium</taxon>
    </lineage>
</organism>
<gene>
    <name evidence="2" type="ORF">Cspa_c07500</name>
</gene>
<dbReference type="Gene3D" id="1.20.140.160">
    <property type="match status" value="1"/>
</dbReference>
<dbReference type="EMBL" id="CP004121">
    <property type="protein sequence ID" value="AGF54527.1"/>
    <property type="molecule type" value="Genomic_DNA"/>
</dbReference>
<evidence type="ECO:0008006" key="4">
    <source>
        <dbReference type="Google" id="ProtNLM"/>
    </source>
</evidence>
<protein>
    <recommendedName>
        <fullName evidence="4">RNA polymerase sigma factor, sigma-70 family</fullName>
    </recommendedName>
</protein>
<dbReference type="STRING" id="36745.CLSAP_07890"/>
<evidence type="ECO:0000313" key="3">
    <source>
        <dbReference type="Proteomes" id="UP000011728"/>
    </source>
</evidence>
<dbReference type="SUPFAM" id="SSF88659">
    <property type="entry name" value="Sigma3 and sigma4 domains of RNA polymerase sigma factors"/>
    <property type="match status" value="1"/>
</dbReference>
<name>M1MSG8_9CLOT</name>
<dbReference type="HOGENOM" id="CLU_139760_1_0_9"/>
<dbReference type="PATRIC" id="fig|931276.5.peg.703"/>
<dbReference type="Proteomes" id="UP000011728">
    <property type="component" value="Chromosome"/>
</dbReference>
<reference evidence="2 3" key="1">
    <citation type="submission" date="2013-02" db="EMBL/GenBank/DDBJ databases">
        <title>Genome sequence of Clostridium saccharoperbutylacetonicum N1-4(HMT).</title>
        <authorList>
            <person name="Poehlein A."/>
            <person name="Daniel R."/>
        </authorList>
    </citation>
    <scope>NUCLEOTIDE SEQUENCE [LARGE SCALE GENOMIC DNA]</scope>
    <source>
        <strain evidence="3">N1-4(HMT)</strain>
    </source>
</reference>
<evidence type="ECO:0000313" key="2">
    <source>
        <dbReference type="EMBL" id="AGF54527.1"/>
    </source>
</evidence>
<dbReference type="eggNOG" id="ENOG5030GBU">
    <property type="taxonomic scope" value="Bacteria"/>
</dbReference>
<accession>M1MSG8</accession>